<dbReference type="GO" id="GO:0046872">
    <property type="term" value="F:metal ion binding"/>
    <property type="evidence" value="ECO:0007669"/>
    <property type="project" value="UniProtKB-KW"/>
</dbReference>
<dbReference type="Gene3D" id="3.40.630.10">
    <property type="entry name" value="Zn peptidases"/>
    <property type="match status" value="1"/>
</dbReference>
<dbReference type="Gene3D" id="3.30.70.360">
    <property type="match status" value="1"/>
</dbReference>
<dbReference type="FunFam" id="3.30.70.360:FF:000005">
    <property type="entry name" value="Putative Aminoacylase-1"/>
    <property type="match status" value="1"/>
</dbReference>
<dbReference type="PROSITE" id="PS00759">
    <property type="entry name" value="ARGE_DAPE_CPG2_2"/>
    <property type="match status" value="1"/>
</dbReference>
<evidence type="ECO:0000256" key="6">
    <source>
        <dbReference type="ARBA" id="ARBA00022801"/>
    </source>
</evidence>
<dbReference type="InterPro" id="IPR010159">
    <property type="entry name" value="N-acyl_aa_amidohydrolase"/>
</dbReference>
<dbReference type="InterPro" id="IPR052083">
    <property type="entry name" value="Aminoacylase-1_M20A"/>
</dbReference>
<comment type="subcellular location">
    <subcellularLocation>
        <location evidence="1">Cytoplasm</location>
    </subcellularLocation>
</comment>
<evidence type="ECO:0000256" key="7">
    <source>
        <dbReference type="ARBA" id="ARBA00022833"/>
    </source>
</evidence>
<evidence type="ECO:0000256" key="5">
    <source>
        <dbReference type="ARBA" id="ARBA00022723"/>
    </source>
</evidence>
<dbReference type="GO" id="GO:0006520">
    <property type="term" value="P:amino acid metabolic process"/>
    <property type="evidence" value="ECO:0007669"/>
    <property type="project" value="InterPro"/>
</dbReference>
<reference evidence="12" key="2">
    <citation type="submission" date="2025-08" db="UniProtKB">
        <authorList>
            <consortium name="Ensembl"/>
        </authorList>
    </citation>
    <scope>IDENTIFICATION</scope>
</reference>
<dbReference type="AlphaFoldDB" id="A0A8D3CGN9"/>
<dbReference type="GeneTree" id="ENSGT00940000155631"/>
<sequence length="372" mass="42161">FYFEGSAGGEDPSVSLFRDYLRLRTVHPQPDYDAALRFLDRIAEELELPMKKIEEHWKYDAFSAFRDAEGNIYARGSQDMKCVTIQYIQAVRRLKAEGRKPMRTVHLMFVPDEEVGGNKGMETFVKHPEFKKLNIGFALDEGLANPGEAFTVFYGERNPWWITVHCPGSPGHGSRFVENTAAEKMVSKIIMSLLPCMKFRLNTSECFTLGDVTTVNMTMVKGGVAYNVIPAEMDVSFDLRIPPTVNLQEFEGQIKQWCKEAGEDVTYKFAQKHMNQNITSTEENDPWWSSFSAACKTLNMTLEKEIFPAATDSRFIRAVGIPAIGFSPMNRTPILLHDHNEYLNEQVFLKGISVYERLIPALASVPAFPDEA</sequence>
<organism evidence="12 13">
    <name type="scientific">Scophthalmus maximus</name>
    <name type="common">Turbot</name>
    <name type="synonym">Psetta maxima</name>
    <dbReference type="NCBI Taxonomy" id="52904"/>
    <lineage>
        <taxon>Eukaryota</taxon>
        <taxon>Metazoa</taxon>
        <taxon>Chordata</taxon>
        <taxon>Craniata</taxon>
        <taxon>Vertebrata</taxon>
        <taxon>Euteleostomi</taxon>
        <taxon>Actinopterygii</taxon>
        <taxon>Neopterygii</taxon>
        <taxon>Teleostei</taxon>
        <taxon>Neoteleostei</taxon>
        <taxon>Acanthomorphata</taxon>
        <taxon>Carangaria</taxon>
        <taxon>Pleuronectiformes</taxon>
        <taxon>Pleuronectoidei</taxon>
        <taxon>Scophthalmidae</taxon>
        <taxon>Scophthalmus</taxon>
    </lineage>
</organism>
<dbReference type="CDD" id="cd05646">
    <property type="entry name" value="M20_AcylaseI_like"/>
    <property type="match status" value="1"/>
</dbReference>
<proteinExistence type="inferred from homology"/>
<evidence type="ECO:0000256" key="4">
    <source>
        <dbReference type="ARBA" id="ARBA00022490"/>
    </source>
</evidence>
<comment type="cofactor">
    <cofactor evidence="10">
        <name>Zn(2+)</name>
        <dbReference type="ChEBI" id="CHEBI:29105"/>
    </cofactor>
    <text evidence="10">Binds 2 Zn(2+) ions per subunit.</text>
</comment>
<feature type="binding site" evidence="10">
    <location>
        <position position="79"/>
    </location>
    <ligand>
        <name>Zn(2+)</name>
        <dbReference type="ChEBI" id="CHEBI:29105"/>
        <label>2</label>
    </ligand>
</feature>
<keyword evidence="5 10" id="KW-0479">Metal-binding</keyword>
<dbReference type="InterPro" id="IPR011650">
    <property type="entry name" value="Peptidase_M20_dimer"/>
</dbReference>
<dbReference type="PANTHER" id="PTHR45892">
    <property type="entry name" value="AMINOACYLASE-1"/>
    <property type="match status" value="1"/>
</dbReference>
<evidence type="ECO:0000313" key="12">
    <source>
        <dbReference type="Ensembl" id="ENSSMAP00000046447.1"/>
    </source>
</evidence>
<evidence type="ECO:0000313" key="13">
    <source>
        <dbReference type="Proteomes" id="UP000694558"/>
    </source>
</evidence>
<evidence type="ECO:0000256" key="9">
    <source>
        <dbReference type="PIRSR" id="PIRSR036696-1"/>
    </source>
</evidence>
<feature type="binding site" evidence="10">
    <location>
        <position position="114"/>
    </location>
    <ligand>
        <name>Zn(2+)</name>
        <dbReference type="ChEBI" id="CHEBI:29105"/>
        <label>2</label>
    </ligand>
</feature>
<dbReference type="NCBIfam" id="TIGR01880">
    <property type="entry name" value="Ac-peptdase-euk"/>
    <property type="match status" value="1"/>
</dbReference>
<evidence type="ECO:0000259" key="11">
    <source>
        <dbReference type="Pfam" id="PF07687"/>
    </source>
</evidence>
<dbReference type="Ensembl" id="ENSSMAT00000051557.1">
    <property type="protein sequence ID" value="ENSSMAP00000046447.1"/>
    <property type="gene ID" value="ENSSMAG00000020927.2"/>
</dbReference>
<dbReference type="Pfam" id="PF07687">
    <property type="entry name" value="M20_dimer"/>
    <property type="match status" value="1"/>
</dbReference>
<gene>
    <name evidence="12" type="primary">LOC118309321</name>
</gene>
<dbReference type="Gene3D" id="1.10.150.900">
    <property type="match status" value="1"/>
</dbReference>
<feature type="binding site" evidence="10">
    <location>
        <position position="79"/>
    </location>
    <ligand>
        <name>Zn(2+)</name>
        <dbReference type="ChEBI" id="CHEBI:29105"/>
        <label>1</label>
    </ligand>
</feature>
<evidence type="ECO:0000256" key="2">
    <source>
        <dbReference type="ARBA" id="ARBA00006247"/>
    </source>
</evidence>
<evidence type="ECO:0000256" key="3">
    <source>
        <dbReference type="ARBA" id="ARBA00011913"/>
    </source>
</evidence>
<dbReference type="EC" id="3.5.1.14" evidence="3"/>
<dbReference type="PIRSF" id="PIRSF036696">
    <property type="entry name" value="ACY-1"/>
    <property type="match status" value="1"/>
</dbReference>
<keyword evidence="4" id="KW-0963">Cytoplasm</keyword>
<dbReference type="InterPro" id="IPR002933">
    <property type="entry name" value="Peptidase_M20"/>
</dbReference>
<dbReference type="InterPro" id="IPR036264">
    <property type="entry name" value="Bact_exopeptidase_dim_dom"/>
</dbReference>
<dbReference type="GO" id="GO:0004046">
    <property type="term" value="F:aminoacylase activity"/>
    <property type="evidence" value="ECO:0007669"/>
    <property type="project" value="UniProtKB-EC"/>
</dbReference>
<keyword evidence="6" id="KW-0378">Hydrolase</keyword>
<dbReference type="PANTHER" id="PTHR45892:SF1">
    <property type="entry name" value="AMINOACYLASE-1"/>
    <property type="match status" value="1"/>
</dbReference>
<evidence type="ECO:0000256" key="1">
    <source>
        <dbReference type="ARBA" id="ARBA00004496"/>
    </source>
</evidence>
<dbReference type="FunFam" id="1.10.150.900:FF:000001">
    <property type="entry name" value="Aminoacylase-1, putative"/>
    <property type="match status" value="1"/>
</dbReference>
<feature type="domain" description="Peptidase M20 dimerisation" evidence="11">
    <location>
        <begin position="154"/>
        <end position="263"/>
    </location>
</feature>
<feature type="binding site" evidence="10">
    <location>
        <position position="141"/>
    </location>
    <ligand>
        <name>Zn(2+)</name>
        <dbReference type="ChEBI" id="CHEBI:29105"/>
        <label>1</label>
    </ligand>
</feature>
<comment type="similarity">
    <text evidence="2">Belongs to the peptidase M20A family.</text>
</comment>
<dbReference type="SUPFAM" id="SSF55031">
    <property type="entry name" value="Bacterial exopeptidase dimerisation domain"/>
    <property type="match status" value="1"/>
</dbReference>
<dbReference type="Pfam" id="PF01546">
    <property type="entry name" value="Peptidase_M20"/>
    <property type="match status" value="1"/>
</dbReference>
<feature type="active site" description="Proton acceptor" evidence="9">
    <location>
        <position position="113"/>
    </location>
</feature>
<evidence type="ECO:0000256" key="8">
    <source>
        <dbReference type="ARBA" id="ARBA00029656"/>
    </source>
</evidence>
<dbReference type="InterPro" id="IPR001261">
    <property type="entry name" value="ArgE/DapE_CS"/>
</dbReference>
<dbReference type="Proteomes" id="UP000694558">
    <property type="component" value="Chromosome 6"/>
</dbReference>
<accession>A0A8D3CGN9</accession>
<dbReference type="SUPFAM" id="SSF53187">
    <property type="entry name" value="Zn-dependent exopeptidases"/>
    <property type="match status" value="1"/>
</dbReference>
<reference evidence="12" key="1">
    <citation type="submission" date="2023-05" db="EMBL/GenBank/DDBJ databases">
        <title>High-quality long-read genome of Scophthalmus maximus.</title>
        <authorList>
            <person name="Lien S."/>
            <person name="Martinez P."/>
        </authorList>
    </citation>
    <scope>NUCLEOTIDE SEQUENCE [LARGE SCALE GENOMIC DNA]</scope>
</reference>
<dbReference type="GO" id="GO:0005737">
    <property type="term" value="C:cytoplasm"/>
    <property type="evidence" value="ECO:0007669"/>
    <property type="project" value="UniProtKB-SubCell"/>
</dbReference>
<name>A0A8D3CGN9_SCOMX</name>
<feature type="binding site" evidence="10">
    <location>
        <position position="337"/>
    </location>
    <ligand>
        <name>Zn(2+)</name>
        <dbReference type="ChEBI" id="CHEBI:29105"/>
        <label>2</label>
    </ligand>
</feature>
<keyword evidence="7 10" id="KW-0862">Zinc</keyword>
<protein>
    <recommendedName>
        <fullName evidence="3">N-acyl-aliphatic-L-amino acid amidohydrolase</fullName>
        <ecNumber evidence="3">3.5.1.14</ecNumber>
    </recommendedName>
    <alternativeName>
        <fullName evidence="8">N-acyl-L-amino-acid amidohydrolase</fullName>
    </alternativeName>
</protein>
<evidence type="ECO:0000256" key="10">
    <source>
        <dbReference type="PIRSR" id="PIRSR036696-2"/>
    </source>
</evidence>